<dbReference type="InterPro" id="IPR039884">
    <property type="entry name" value="R3HC1/R3HCL"/>
</dbReference>
<evidence type="ECO:0008006" key="3">
    <source>
        <dbReference type="Google" id="ProtNLM"/>
    </source>
</evidence>
<dbReference type="WBParaSite" id="TREG1_70630.1">
    <property type="protein sequence ID" value="TREG1_70630.1"/>
    <property type="gene ID" value="TREG1_70630"/>
</dbReference>
<dbReference type="Proteomes" id="UP000050795">
    <property type="component" value="Unassembled WGS sequence"/>
</dbReference>
<evidence type="ECO:0000313" key="1">
    <source>
        <dbReference type="Proteomes" id="UP000050795"/>
    </source>
</evidence>
<dbReference type="AlphaFoldDB" id="A0AA85KAU5"/>
<evidence type="ECO:0000313" key="2">
    <source>
        <dbReference type="WBParaSite" id="TREG1_70630.1"/>
    </source>
</evidence>
<reference evidence="2" key="2">
    <citation type="submission" date="2023-11" db="UniProtKB">
        <authorList>
            <consortium name="WormBaseParasite"/>
        </authorList>
    </citation>
    <scope>IDENTIFICATION</scope>
</reference>
<proteinExistence type="predicted"/>
<organism evidence="1 2">
    <name type="scientific">Trichobilharzia regenti</name>
    <name type="common">Nasal bird schistosome</name>
    <dbReference type="NCBI Taxonomy" id="157069"/>
    <lineage>
        <taxon>Eukaryota</taxon>
        <taxon>Metazoa</taxon>
        <taxon>Spiralia</taxon>
        <taxon>Lophotrochozoa</taxon>
        <taxon>Platyhelminthes</taxon>
        <taxon>Trematoda</taxon>
        <taxon>Digenea</taxon>
        <taxon>Strigeidida</taxon>
        <taxon>Schistosomatoidea</taxon>
        <taxon>Schistosomatidae</taxon>
        <taxon>Trichobilharzia</taxon>
    </lineage>
</organism>
<keyword evidence="1" id="KW-1185">Reference proteome</keyword>
<protein>
    <recommendedName>
        <fullName evidence="3">Coiled-coil domain-containing protein R3HCC1L</fullName>
    </recommendedName>
</protein>
<dbReference type="PANTHER" id="PTHR21678">
    <property type="entry name" value="GROWTH INHIBITION AND DIFFERENTIATION RELATED PROTEIN 88"/>
    <property type="match status" value="1"/>
</dbReference>
<sequence>MSTKKPPRALYIPPALRNNVNNDLIISNEVEKQSSISKSSMAYLSVNQHTDDIEQCFKSLELSDNSTEVYDDASKKNVFSPKVLSKNEQFLDHKTERPLKSSDFQHIIELYNLSKDIESHHLESELTGFQDSGFYLKWVDDEHCLAVFSSIDEANRALAQISGLFIKARRIDDASLASKQKIAHSPGDWFMPYKKRPLTTSSTAHRFISSHLGITSNKKKSIEDTAREEQNKALLREARARAEAIRQAQKAIWEGDD</sequence>
<name>A0AA85KAU5_TRIRE</name>
<dbReference type="PANTHER" id="PTHR21678:SF0">
    <property type="entry name" value="C3H1-TYPE DOMAIN-CONTAINING PROTEIN"/>
    <property type="match status" value="1"/>
</dbReference>
<reference evidence="1" key="1">
    <citation type="submission" date="2022-06" db="EMBL/GenBank/DDBJ databases">
        <authorList>
            <person name="Berger JAMES D."/>
            <person name="Berger JAMES D."/>
        </authorList>
    </citation>
    <scope>NUCLEOTIDE SEQUENCE [LARGE SCALE GENOMIC DNA]</scope>
</reference>
<accession>A0AA85KAU5</accession>